<dbReference type="Proteomes" id="UP000789342">
    <property type="component" value="Unassembled WGS sequence"/>
</dbReference>
<gene>
    <name evidence="2" type="ORF">AMORRO_LOCUS10272</name>
</gene>
<protein>
    <submittedName>
        <fullName evidence="2">4978_t:CDS:1</fullName>
    </submittedName>
</protein>
<evidence type="ECO:0000313" key="3">
    <source>
        <dbReference type="Proteomes" id="UP000789342"/>
    </source>
</evidence>
<accession>A0A9N9DYE2</accession>
<keyword evidence="3" id="KW-1185">Reference proteome</keyword>
<dbReference type="EMBL" id="CAJVPV010011110">
    <property type="protein sequence ID" value="CAG8657911.1"/>
    <property type="molecule type" value="Genomic_DNA"/>
</dbReference>
<feature type="transmembrane region" description="Helical" evidence="1">
    <location>
        <begin position="193"/>
        <end position="215"/>
    </location>
</feature>
<keyword evidence="1" id="KW-0472">Membrane</keyword>
<organism evidence="2 3">
    <name type="scientific">Acaulospora morrowiae</name>
    <dbReference type="NCBI Taxonomy" id="94023"/>
    <lineage>
        <taxon>Eukaryota</taxon>
        <taxon>Fungi</taxon>
        <taxon>Fungi incertae sedis</taxon>
        <taxon>Mucoromycota</taxon>
        <taxon>Glomeromycotina</taxon>
        <taxon>Glomeromycetes</taxon>
        <taxon>Diversisporales</taxon>
        <taxon>Acaulosporaceae</taxon>
        <taxon>Acaulospora</taxon>
    </lineage>
</organism>
<sequence length="315" mass="34953">MKTASSSSETINATEFNIPQTPSIDGLLKNIGLVLDNFDEFSRDDIDDTNIHGRTILEQGNKFLSLTRDSIDDCKKMETYATDFMEYVQILMEEDVLVTDFIETMKLQAQAATYNRMRAARLVNGYCNILINLQAIVNEIEDFTCQTGIEKELENDASQARKEQKARTFAAVGTGITTGAAIIAAPFTGGLSLAIIGALGITSASAMIGTSVTSVRYGELAKFSESELSQINQIRTNIGNVIKGLKFVVHRFNALDEFFKKEEIDVNKVMETYGTEENNASLRISRMKGTAIRKQWARVKEVLETYSTEAKSLMD</sequence>
<dbReference type="AlphaFoldDB" id="A0A9N9DYE2"/>
<comment type="caution">
    <text evidence="2">The sequence shown here is derived from an EMBL/GenBank/DDBJ whole genome shotgun (WGS) entry which is preliminary data.</text>
</comment>
<reference evidence="2" key="1">
    <citation type="submission" date="2021-06" db="EMBL/GenBank/DDBJ databases">
        <authorList>
            <person name="Kallberg Y."/>
            <person name="Tangrot J."/>
            <person name="Rosling A."/>
        </authorList>
    </citation>
    <scope>NUCLEOTIDE SEQUENCE</scope>
    <source>
        <strain evidence="2">CL551</strain>
    </source>
</reference>
<proteinExistence type="predicted"/>
<keyword evidence="1" id="KW-1133">Transmembrane helix</keyword>
<feature type="non-terminal residue" evidence="2">
    <location>
        <position position="1"/>
    </location>
</feature>
<dbReference type="OrthoDB" id="2397459at2759"/>
<evidence type="ECO:0000313" key="2">
    <source>
        <dbReference type="EMBL" id="CAG8657911.1"/>
    </source>
</evidence>
<name>A0A9N9DYE2_9GLOM</name>
<evidence type="ECO:0000256" key="1">
    <source>
        <dbReference type="SAM" id="Phobius"/>
    </source>
</evidence>
<keyword evidence="1" id="KW-0812">Transmembrane</keyword>
<feature type="transmembrane region" description="Helical" evidence="1">
    <location>
        <begin position="168"/>
        <end position="187"/>
    </location>
</feature>